<keyword evidence="2" id="KW-1185">Reference proteome</keyword>
<evidence type="ECO:0000313" key="1">
    <source>
        <dbReference type="EMBL" id="TFK87399.1"/>
    </source>
</evidence>
<accession>A0A5C3PEP7</accession>
<proteinExistence type="predicted"/>
<reference evidence="1 2" key="1">
    <citation type="journal article" date="2019" name="Nat. Ecol. Evol.">
        <title>Megaphylogeny resolves global patterns of mushroom evolution.</title>
        <authorList>
            <person name="Varga T."/>
            <person name="Krizsan K."/>
            <person name="Foldi C."/>
            <person name="Dima B."/>
            <person name="Sanchez-Garcia M."/>
            <person name="Sanchez-Ramirez S."/>
            <person name="Szollosi G.J."/>
            <person name="Szarkandi J.G."/>
            <person name="Papp V."/>
            <person name="Albert L."/>
            <person name="Andreopoulos W."/>
            <person name="Angelini C."/>
            <person name="Antonin V."/>
            <person name="Barry K.W."/>
            <person name="Bougher N.L."/>
            <person name="Buchanan P."/>
            <person name="Buyck B."/>
            <person name="Bense V."/>
            <person name="Catcheside P."/>
            <person name="Chovatia M."/>
            <person name="Cooper J."/>
            <person name="Damon W."/>
            <person name="Desjardin D."/>
            <person name="Finy P."/>
            <person name="Geml J."/>
            <person name="Haridas S."/>
            <person name="Hughes K."/>
            <person name="Justo A."/>
            <person name="Karasinski D."/>
            <person name="Kautmanova I."/>
            <person name="Kiss B."/>
            <person name="Kocsube S."/>
            <person name="Kotiranta H."/>
            <person name="LaButti K.M."/>
            <person name="Lechner B.E."/>
            <person name="Liimatainen K."/>
            <person name="Lipzen A."/>
            <person name="Lukacs Z."/>
            <person name="Mihaltcheva S."/>
            <person name="Morgado L.N."/>
            <person name="Niskanen T."/>
            <person name="Noordeloos M.E."/>
            <person name="Ohm R.A."/>
            <person name="Ortiz-Santana B."/>
            <person name="Ovrebo C."/>
            <person name="Racz N."/>
            <person name="Riley R."/>
            <person name="Savchenko A."/>
            <person name="Shiryaev A."/>
            <person name="Soop K."/>
            <person name="Spirin V."/>
            <person name="Szebenyi C."/>
            <person name="Tomsovsky M."/>
            <person name="Tulloss R.E."/>
            <person name="Uehling J."/>
            <person name="Grigoriev I.V."/>
            <person name="Vagvolgyi C."/>
            <person name="Papp T."/>
            <person name="Martin F.M."/>
            <person name="Miettinen O."/>
            <person name="Hibbett D.S."/>
            <person name="Nagy L.G."/>
        </authorList>
    </citation>
    <scope>NUCLEOTIDE SEQUENCE [LARGE SCALE GENOMIC DNA]</scope>
    <source>
        <strain evidence="1 2">HHB13444</strain>
    </source>
</reference>
<gene>
    <name evidence="1" type="ORF">K466DRAFT_599505</name>
</gene>
<name>A0A5C3PEP7_9APHY</name>
<sequence>MKSDHVPLESNAGETETDIYRDITLLSVLLEDYRHGKSTLLDAKQTGGSSSELWSHVSYVLAPGNNSDTHGSNVVAVVGRIEPGTIVATVVAPNTSSEKARPKPVEVDQVDFLGIDEVADMFNNLIETLLDDVEFDVHLCDIMSIVSYLLQKHERPLDKAVTASYLFDFIVLRCHRKLYARLASGITLWTQHPLEALRDFHEKLSTAKAPGSTSTASTHQSAVGPDSPLCVTMPLAYMYTSLLKKHGITYDKDE</sequence>
<dbReference type="InParanoid" id="A0A5C3PEP7"/>
<dbReference type="AlphaFoldDB" id="A0A5C3PEP7"/>
<dbReference type="Proteomes" id="UP000308197">
    <property type="component" value="Unassembled WGS sequence"/>
</dbReference>
<organism evidence="1 2">
    <name type="scientific">Polyporus arcularius HHB13444</name>
    <dbReference type="NCBI Taxonomy" id="1314778"/>
    <lineage>
        <taxon>Eukaryota</taxon>
        <taxon>Fungi</taxon>
        <taxon>Dikarya</taxon>
        <taxon>Basidiomycota</taxon>
        <taxon>Agaricomycotina</taxon>
        <taxon>Agaricomycetes</taxon>
        <taxon>Polyporales</taxon>
        <taxon>Polyporaceae</taxon>
        <taxon>Polyporus</taxon>
    </lineage>
</organism>
<protein>
    <submittedName>
        <fullName evidence="1">Uncharacterized protein</fullName>
    </submittedName>
</protein>
<dbReference type="EMBL" id="ML211155">
    <property type="protein sequence ID" value="TFK87399.1"/>
    <property type="molecule type" value="Genomic_DNA"/>
</dbReference>
<evidence type="ECO:0000313" key="2">
    <source>
        <dbReference type="Proteomes" id="UP000308197"/>
    </source>
</evidence>